<dbReference type="STRING" id="1197717.BED41_10590"/>
<evidence type="ECO:0000313" key="2">
    <source>
        <dbReference type="Proteomes" id="UP000093044"/>
    </source>
</evidence>
<gene>
    <name evidence="1" type="ORF">BED41_10590</name>
</gene>
<keyword evidence="2" id="KW-1185">Reference proteome</keyword>
<organism evidence="1 2">
    <name type="scientific">Cloacibacillus porcorum</name>
    <dbReference type="NCBI Taxonomy" id="1197717"/>
    <lineage>
        <taxon>Bacteria</taxon>
        <taxon>Thermotogati</taxon>
        <taxon>Synergistota</taxon>
        <taxon>Synergistia</taxon>
        <taxon>Synergistales</taxon>
        <taxon>Synergistaceae</taxon>
        <taxon>Cloacibacillus</taxon>
    </lineage>
</organism>
<reference evidence="1" key="1">
    <citation type="submission" date="2016-08" db="EMBL/GenBank/DDBJ databases">
        <title>Complete genome of Cloacibacillus porcorum.</title>
        <authorList>
            <person name="Looft T."/>
            <person name="Bayles D.O."/>
            <person name="Alt D.P."/>
        </authorList>
    </citation>
    <scope>NUCLEOTIDE SEQUENCE [LARGE SCALE GENOMIC DNA]</scope>
    <source>
        <strain evidence="1">CL-84</strain>
    </source>
</reference>
<dbReference type="Proteomes" id="UP000093044">
    <property type="component" value="Chromosome"/>
</dbReference>
<name>A0A1B2I675_9BACT</name>
<dbReference type="EMBL" id="CP016757">
    <property type="protein sequence ID" value="ANZ45475.1"/>
    <property type="molecule type" value="Genomic_DNA"/>
</dbReference>
<sequence>MAEKTIYICDCCRKEIAEEEVKPYYIARVGRGGDYLFGGLLSPESKCKGSNRKHFCSTCFPTMQRLEKQLIRDAENLISDAQELLGVDVEVQK</sequence>
<proteinExistence type="predicted"/>
<evidence type="ECO:0000313" key="1">
    <source>
        <dbReference type="EMBL" id="ANZ45475.1"/>
    </source>
</evidence>
<dbReference type="GeneID" id="83058294"/>
<accession>A0A1B2I675</accession>
<dbReference type="RefSeq" id="WP_066745832.1">
    <property type="nucleotide sequence ID" value="NZ_CP016757.1"/>
</dbReference>
<protein>
    <submittedName>
        <fullName evidence="1">Uncharacterized protein</fullName>
    </submittedName>
</protein>
<dbReference type="KEGG" id="cpor:BED41_10590"/>
<dbReference type="AlphaFoldDB" id="A0A1B2I675"/>